<keyword evidence="6" id="KW-1185">Reference proteome</keyword>
<dbReference type="InterPro" id="IPR057693">
    <property type="entry name" value="DUF7933"/>
</dbReference>
<feature type="signal peptide" evidence="1">
    <location>
        <begin position="1"/>
        <end position="24"/>
    </location>
</feature>
<evidence type="ECO:0000256" key="1">
    <source>
        <dbReference type="SAM" id="SignalP"/>
    </source>
</evidence>
<accession>A0ABT4UIZ0</accession>
<proteinExistence type="predicted"/>
<dbReference type="RefSeq" id="WP_407031125.1">
    <property type="nucleotide sequence ID" value="NZ_JAQGEF010000007.1"/>
</dbReference>
<dbReference type="NCBIfam" id="TIGR04183">
    <property type="entry name" value="Por_Secre_tail"/>
    <property type="match status" value="1"/>
</dbReference>
<feature type="chain" id="PRO_5046114792" evidence="1">
    <location>
        <begin position="25"/>
        <end position="857"/>
    </location>
</feature>
<evidence type="ECO:0000313" key="5">
    <source>
        <dbReference type="EMBL" id="MDA3614801.1"/>
    </source>
</evidence>
<evidence type="ECO:0000259" key="2">
    <source>
        <dbReference type="Pfam" id="PF18962"/>
    </source>
</evidence>
<evidence type="ECO:0000313" key="6">
    <source>
        <dbReference type="Proteomes" id="UP001210231"/>
    </source>
</evidence>
<dbReference type="InterPro" id="IPR026444">
    <property type="entry name" value="Secre_tail"/>
</dbReference>
<evidence type="ECO:0000259" key="4">
    <source>
        <dbReference type="Pfam" id="PF25564"/>
    </source>
</evidence>
<protein>
    <submittedName>
        <fullName evidence="5">GEVED domain-containing protein</fullName>
    </submittedName>
</protein>
<feature type="domain" description="Secretion system C-terminal sorting" evidence="2">
    <location>
        <begin position="784"/>
        <end position="855"/>
    </location>
</feature>
<dbReference type="Proteomes" id="UP001210231">
    <property type="component" value="Unassembled WGS sequence"/>
</dbReference>
<dbReference type="Pfam" id="PF20009">
    <property type="entry name" value="GEVED"/>
    <property type="match status" value="1"/>
</dbReference>
<dbReference type="Pfam" id="PF25564">
    <property type="entry name" value="DUF7933"/>
    <property type="match status" value="1"/>
</dbReference>
<organism evidence="5 6">
    <name type="scientific">Polluticaenibacter yanchengensis</name>
    <dbReference type="NCBI Taxonomy" id="3014562"/>
    <lineage>
        <taxon>Bacteria</taxon>
        <taxon>Pseudomonadati</taxon>
        <taxon>Bacteroidota</taxon>
        <taxon>Chitinophagia</taxon>
        <taxon>Chitinophagales</taxon>
        <taxon>Chitinophagaceae</taxon>
        <taxon>Polluticaenibacter</taxon>
    </lineage>
</organism>
<dbReference type="NCBIfam" id="TIGR01451">
    <property type="entry name" value="B_ant_repeat"/>
    <property type="match status" value="1"/>
</dbReference>
<reference evidence="5 6" key="1">
    <citation type="submission" date="2022-12" db="EMBL/GenBank/DDBJ databases">
        <title>Chitinophagaceae gen. sp. nov., a new member of the family Chitinophagaceae, isolated from soil in a chemical factory.</title>
        <authorList>
            <person name="Ke Z."/>
        </authorList>
    </citation>
    <scope>NUCLEOTIDE SEQUENCE [LARGE SCALE GENOMIC DNA]</scope>
    <source>
        <strain evidence="5 6">LY-5</strain>
    </source>
</reference>
<dbReference type="InterPro" id="IPR047589">
    <property type="entry name" value="DUF11_rpt"/>
</dbReference>
<feature type="domain" description="DUF7933" evidence="4">
    <location>
        <begin position="253"/>
        <end position="349"/>
    </location>
</feature>
<dbReference type="InterPro" id="IPR045474">
    <property type="entry name" value="GEVED"/>
</dbReference>
<comment type="caution">
    <text evidence="5">The sequence shown here is derived from an EMBL/GenBank/DDBJ whole genome shotgun (WGS) entry which is preliminary data.</text>
</comment>
<sequence length="857" mass="90570">MKQLYRIFLFTISLFFINTFQSLAQSISNPGFETYTYCPPYYSTYDFYSVDYVTGWHTPTAATSDYLNSCGFSHNSTVGAAQSGRGYLGAFLENYGIDYKEYATNQFSTSMIAGRTYIITFWVSHLYGTNLPSFPSGATYLDLPASERGYLGLCFSTSAPTSSNAGNSGQGSIVNSFGSGRTLIPATNTTVYGSASRNTWQQVTLEYKATGGEQYMTVGQFRPGVSSIPYSSSYYQTVYYMYDNFSISVAPNPTLTKSVAPSTIINGGTATYTFTIANNSSGSIAQTGLNFTDNLPAGLRIAGTPNVVVTGLTGGTVTATAGGTSVTATGYSIAAGTTATISVNVTNASGQLNAGCSTNPAAFTNSASRIVSISSNLTNNIGNVCLSVIACPAGSNAPTLSSTGVMAHCPATGYNLNAVHSGTIPGSSSLVWFTNNTHSGTPLTAAVANNAGAGTYYAFYYNTANNCFSPASAPVTVSVASCDYGNLPVAAATVTWPQASASLLSLDLSNNGRVWLGNNTSYPNQANQANAGRNGGLFITSEEVGVTGDGSQFNPFVFEGFDWKQATINMNFNITVNGNSSPGKLVYYGVWFDANGNGVFTDADDIFVTGSKLHGSPVLFQVPFIFNNGGTNTGASSGAVRIAATAENTLFTKAQNGAVAVINGEIEDYYVSYPIVLPVNLLSFSVIQKSGTAVLSWTTGSEQNNKGFHIQKSTDGNIWNNIGYLNSKVSGGNSSSQLLYDFSDHHPVNGINYYRLNQVDVNGTSTLSRIISLNIINSESAIKLFPNPAKNIITVSGLSAKSHIRIDHYSGKTMMTLKAANGQANMDINVSLLTKGIYFMIISDSEGSTCVHKFIKD</sequence>
<evidence type="ECO:0000259" key="3">
    <source>
        <dbReference type="Pfam" id="PF20009"/>
    </source>
</evidence>
<name>A0ABT4UIZ0_9BACT</name>
<keyword evidence="1" id="KW-0732">Signal</keyword>
<feature type="domain" description="GEVED" evidence="3">
    <location>
        <begin position="587"/>
        <end position="671"/>
    </location>
</feature>
<dbReference type="EMBL" id="JAQGEF010000007">
    <property type="protein sequence ID" value="MDA3614801.1"/>
    <property type="molecule type" value="Genomic_DNA"/>
</dbReference>
<gene>
    <name evidence="5" type="ORF">O3P16_08275</name>
</gene>
<dbReference type="Pfam" id="PF18962">
    <property type="entry name" value="Por_Secre_tail"/>
    <property type="match status" value="1"/>
</dbReference>